<dbReference type="PANTHER" id="PTHR42693">
    <property type="entry name" value="ARYLSULFATASE FAMILY MEMBER"/>
    <property type="match status" value="1"/>
</dbReference>
<dbReference type="RefSeq" id="XP_037205200.1">
    <property type="nucleotide sequence ID" value="XM_037354445.1"/>
</dbReference>
<dbReference type="InterPro" id="IPR050738">
    <property type="entry name" value="Sulfatase"/>
</dbReference>
<evidence type="ECO:0000259" key="5">
    <source>
        <dbReference type="Pfam" id="PF00884"/>
    </source>
</evidence>
<dbReference type="Gene3D" id="3.30.1120.10">
    <property type="match status" value="1"/>
</dbReference>
<protein>
    <submittedName>
        <fullName evidence="6">Arylsulfatase</fullName>
    </submittedName>
</protein>
<dbReference type="InterPro" id="IPR024607">
    <property type="entry name" value="Sulfatase_CS"/>
</dbReference>
<dbReference type="InterPro" id="IPR017850">
    <property type="entry name" value="Alkaline_phosphatase_core_sf"/>
</dbReference>
<dbReference type="InterPro" id="IPR000917">
    <property type="entry name" value="Sulfatase_N"/>
</dbReference>
<sequence>MCSVPTHKRPNFLVIVADDLGYSDLGCFGSEIATPNLDRLSQTGVRLTNFHTASACSPTRSMLFSGTDNHIAGLGQMTEHMARFMDKYKNRPGYEGYLNFRVAALSEILQDAGYHTIMSGKWHLGTTNETSPHARGFDNSYVFLSGCCNHYNYEPQLDDPAHGFFTPMNASKFWMQDDRFLDRKNPKDIPDDFYSTTTFSEKLVDYLKDRKDTEQPFFAYLPFTAPHWPLQAPRETIERYKGIYDDGPAALRKRRLANLVKLGLISEDTEPAPVTVELWDKMSPMEKAESARKMEVYAAMVDLIDVNVGRVVDYLDSIDELDNTFVLFMSDNGAEGAMLEAVPMMGSVGSVPRIINKYYNNSIDNMGMADSYIWYGPEWACASMAPSRGFKTWITEGGIRCPCLVRYPPFSKAGGSHTDSFCTVMDILPTVLDLAGIPLPGSKFRGREVFPVRGSSWVLHLEDQSPAFHDEEKEITGWELFGLRAIREGHWKALYMTAPRGKDKWELYNLKSDPGELHDLADSNPVIMDRLVNLWEIYYSETGMFDPGHEFGVTKI</sequence>
<reference evidence="6 7" key="1">
    <citation type="submission" date="2020-05" db="EMBL/GenBank/DDBJ databases">
        <title>Identification and distribution of gene clusters putatively required for synthesis of sphingolipid metabolism inhibitors in phylogenetically diverse species of the filamentous fungus Fusarium.</title>
        <authorList>
            <person name="Kim H.-S."/>
            <person name="Busman M."/>
            <person name="Brown D.W."/>
            <person name="Divon H."/>
            <person name="Uhlig S."/>
            <person name="Proctor R.H."/>
        </authorList>
    </citation>
    <scope>NUCLEOTIDE SEQUENCE [LARGE SCALE GENOMIC DNA]</scope>
    <source>
        <strain evidence="6 7">NRRL 66243</strain>
    </source>
</reference>
<evidence type="ECO:0000313" key="7">
    <source>
        <dbReference type="Proteomes" id="UP000530670"/>
    </source>
</evidence>
<dbReference type="SUPFAM" id="SSF53649">
    <property type="entry name" value="Alkaline phosphatase-like"/>
    <property type="match status" value="1"/>
</dbReference>
<keyword evidence="7" id="KW-1185">Reference proteome</keyword>
<dbReference type="GeneID" id="59306715"/>
<keyword evidence="2" id="KW-0479">Metal-binding</keyword>
<evidence type="ECO:0000256" key="1">
    <source>
        <dbReference type="ARBA" id="ARBA00008779"/>
    </source>
</evidence>
<evidence type="ECO:0000256" key="4">
    <source>
        <dbReference type="ARBA" id="ARBA00022837"/>
    </source>
</evidence>
<accession>A0A8H5RHE8</accession>
<dbReference type="GO" id="GO:0004065">
    <property type="term" value="F:arylsulfatase activity"/>
    <property type="evidence" value="ECO:0007669"/>
    <property type="project" value="TreeGrafter"/>
</dbReference>
<name>A0A8H5RHE8_9HYPO</name>
<dbReference type="Gene3D" id="3.40.720.10">
    <property type="entry name" value="Alkaline Phosphatase, subunit A"/>
    <property type="match status" value="1"/>
</dbReference>
<dbReference type="GO" id="GO:0046872">
    <property type="term" value="F:metal ion binding"/>
    <property type="evidence" value="ECO:0007669"/>
    <property type="project" value="UniProtKB-KW"/>
</dbReference>
<comment type="similarity">
    <text evidence="1">Belongs to the sulfatase family.</text>
</comment>
<dbReference type="PROSITE" id="PS00149">
    <property type="entry name" value="SULFATASE_2"/>
    <property type="match status" value="1"/>
</dbReference>
<dbReference type="EMBL" id="JAAQRI010000156">
    <property type="protein sequence ID" value="KAF5631971.1"/>
    <property type="molecule type" value="Genomic_DNA"/>
</dbReference>
<keyword evidence="4" id="KW-0106">Calcium</keyword>
<dbReference type="Proteomes" id="UP000530670">
    <property type="component" value="Unassembled WGS sequence"/>
</dbReference>
<comment type="caution">
    <text evidence="6">The sequence shown here is derived from an EMBL/GenBank/DDBJ whole genome shotgun (WGS) entry which is preliminary data.</text>
</comment>
<dbReference type="CDD" id="cd16025">
    <property type="entry name" value="PAS_like"/>
    <property type="match status" value="1"/>
</dbReference>
<organism evidence="6 7">
    <name type="scientific">Fusarium tjaetaba</name>
    <dbReference type="NCBI Taxonomy" id="1567544"/>
    <lineage>
        <taxon>Eukaryota</taxon>
        <taxon>Fungi</taxon>
        <taxon>Dikarya</taxon>
        <taxon>Ascomycota</taxon>
        <taxon>Pezizomycotina</taxon>
        <taxon>Sordariomycetes</taxon>
        <taxon>Hypocreomycetidae</taxon>
        <taxon>Hypocreales</taxon>
        <taxon>Nectriaceae</taxon>
        <taxon>Fusarium</taxon>
        <taxon>Fusarium fujikuroi species complex</taxon>
    </lineage>
</organism>
<evidence type="ECO:0000313" key="6">
    <source>
        <dbReference type="EMBL" id="KAF5631971.1"/>
    </source>
</evidence>
<evidence type="ECO:0000256" key="3">
    <source>
        <dbReference type="ARBA" id="ARBA00022801"/>
    </source>
</evidence>
<evidence type="ECO:0000256" key="2">
    <source>
        <dbReference type="ARBA" id="ARBA00022723"/>
    </source>
</evidence>
<feature type="domain" description="Sulfatase N-terminal" evidence="5">
    <location>
        <begin position="10"/>
        <end position="437"/>
    </location>
</feature>
<dbReference type="OrthoDB" id="103349at2759"/>
<dbReference type="Pfam" id="PF00884">
    <property type="entry name" value="Sulfatase"/>
    <property type="match status" value="1"/>
</dbReference>
<proteinExistence type="inferred from homology"/>
<dbReference type="PANTHER" id="PTHR42693:SF33">
    <property type="entry name" value="ARYLSULFATASE"/>
    <property type="match status" value="1"/>
</dbReference>
<keyword evidence="3" id="KW-0378">Hydrolase</keyword>
<dbReference type="AlphaFoldDB" id="A0A8H5RHE8"/>
<gene>
    <name evidence="6" type="ORF">FTJAE_7701</name>
</gene>